<feature type="compositionally biased region" description="Acidic residues" evidence="1">
    <location>
        <begin position="85"/>
        <end position="107"/>
    </location>
</feature>
<feature type="compositionally biased region" description="Acidic residues" evidence="1">
    <location>
        <begin position="23"/>
        <end position="44"/>
    </location>
</feature>
<protein>
    <submittedName>
        <fullName evidence="2">Uncharacterized protein</fullName>
    </submittedName>
</protein>
<feature type="compositionally biased region" description="Acidic residues" evidence="1">
    <location>
        <begin position="56"/>
        <end position="71"/>
    </location>
</feature>
<gene>
    <name evidence="2" type="ORF">ACFQL7_14555</name>
</gene>
<name>A0ABD5YNL3_9EURY</name>
<reference evidence="2 3" key="1">
    <citation type="journal article" date="2019" name="Int. J. Syst. Evol. Microbiol.">
        <title>The Global Catalogue of Microorganisms (GCM) 10K type strain sequencing project: providing services to taxonomists for standard genome sequencing and annotation.</title>
        <authorList>
            <consortium name="The Broad Institute Genomics Platform"/>
            <consortium name="The Broad Institute Genome Sequencing Center for Infectious Disease"/>
            <person name="Wu L."/>
            <person name="Ma J."/>
        </authorList>
    </citation>
    <scope>NUCLEOTIDE SEQUENCE [LARGE SCALE GENOMIC DNA]</scope>
    <source>
        <strain evidence="2 3">RDMS1</strain>
    </source>
</reference>
<evidence type="ECO:0000256" key="1">
    <source>
        <dbReference type="SAM" id="MobiDB-lite"/>
    </source>
</evidence>
<keyword evidence="3" id="KW-1185">Reference proteome</keyword>
<organism evidence="2 3">
    <name type="scientific">Halocatena marina</name>
    <dbReference type="NCBI Taxonomy" id="2934937"/>
    <lineage>
        <taxon>Archaea</taxon>
        <taxon>Methanobacteriati</taxon>
        <taxon>Methanobacteriota</taxon>
        <taxon>Stenosarchaea group</taxon>
        <taxon>Halobacteria</taxon>
        <taxon>Halobacteriales</taxon>
        <taxon>Natronomonadaceae</taxon>
        <taxon>Halocatena</taxon>
    </lineage>
</organism>
<accession>A0ABD5YNL3</accession>
<evidence type="ECO:0000313" key="2">
    <source>
        <dbReference type="EMBL" id="MFC7190923.1"/>
    </source>
</evidence>
<comment type="caution">
    <text evidence="2">The sequence shown here is derived from an EMBL/GenBank/DDBJ whole genome shotgun (WGS) entry which is preliminary data.</text>
</comment>
<dbReference type="RefSeq" id="WP_390205891.1">
    <property type="nucleotide sequence ID" value="NZ_JBHTAX010000001.1"/>
</dbReference>
<dbReference type="AlphaFoldDB" id="A0ABD5YNL3"/>
<feature type="compositionally biased region" description="Low complexity" evidence="1">
    <location>
        <begin position="11"/>
        <end position="22"/>
    </location>
</feature>
<proteinExistence type="predicted"/>
<sequence>MSNGDDDSEATTDATEASGATDTDPDVSETNESEEPTTDDDEPVTPEALSERLESIETDLESAETESDLDEIEARLDAVATDVEALPEPDADAEDEDDGDDDDDEEDPRVQLEERIEEIRDAIEEQRGPYASDVVETLDSVGVKIAETQWTEQGKSEVIEAVASFLEAANEALDSDFTIENESIESVTGTITNVMDATKSADLDPDDDAKTIDTLLAASEELQNELEEAQEWSDLTVHQQLKQLGFYDELTSENRKDYPPELSVVRIAESENDPEKILLAQISSIPSSCRRTASMRCVGWVLMRHLKR</sequence>
<dbReference type="EMBL" id="JBHTAX010000001">
    <property type="protein sequence ID" value="MFC7190923.1"/>
    <property type="molecule type" value="Genomic_DNA"/>
</dbReference>
<feature type="region of interest" description="Disordered" evidence="1">
    <location>
        <begin position="1"/>
        <end position="111"/>
    </location>
</feature>
<dbReference type="Proteomes" id="UP001596417">
    <property type="component" value="Unassembled WGS sequence"/>
</dbReference>
<evidence type="ECO:0000313" key="3">
    <source>
        <dbReference type="Proteomes" id="UP001596417"/>
    </source>
</evidence>
<feature type="compositionally biased region" description="Acidic residues" evidence="1">
    <location>
        <begin position="1"/>
        <end position="10"/>
    </location>
</feature>